<comment type="caution">
    <text evidence="4">The sequence shown here is derived from an EMBL/GenBank/DDBJ whole genome shotgun (WGS) entry which is preliminary data.</text>
</comment>
<evidence type="ECO:0000259" key="3">
    <source>
        <dbReference type="SMART" id="SM00892"/>
    </source>
</evidence>
<dbReference type="InterPro" id="IPR001604">
    <property type="entry name" value="Endo_G_ENPP1-like_dom"/>
</dbReference>
<dbReference type="InterPro" id="IPR044929">
    <property type="entry name" value="DNA/RNA_non-sp_Endonuclease_sf"/>
</dbReference>
<dbReference type="PANTHER" id="PTHR13966:SF19">
    <property type="entry name" value="NUCLEASE EXOG, MITOCHONDRIAL"/>
    <property type="match status" value="1"/>
</dbReference>
<evidence type="ECO:0000313" key="5">
    <source>
        <dbReference type="Proteomes" id="UP001159427"/>
    </source>
</evidence>
<reference evidence="4 5" key="1">
    <citation type="submission" date="2022-05" db="EMBL/GenBank/DDBJ databases">
        <authorList>
            <consortium name="Genoscope - CEA"/>
            <person name="William W."/>
        </authorList>
    </citation>
    <scope>NUCLEOTIDE SEQUENCE [LARGE SCALE GENOMIC DNA]</scope>
</reference>
<accession>A0ABN8LFH4</accession>
<feature type="domain" description="ENPP1-3/EXOG-like endonuclease/phosphodiesterase" evidence="2">
    <location>
        <begin position="64"/>
        <end position="253"/>
    </location>
</feature>
<dbReference type="Pfam" id="PF01223">
    <property type="entry name" value="Endonuclease_NS"/>
    <property type="match status" value="1"/>
</dbReference>
<dbReference type="SMART" id="SM00477">
    <property type="entry name" value="NUC"/>
    <property type="match status" value="1"/>
</dbReference>
<comment type="similarity">
    <text evidence="1">Belongs to the DNA/RNA non-specific endonuclease family.</text>
</comment>
<name>A0ABN8LFH4_9CNID</name>
<dbReference type="SMART" id="SM00892">
    <property type="entry name" value="Endonuclease_NS"/>
    <property type="match status" value="1"/>
</dbReference>
<sequence>MYQKRAVPQQRNPVVNSFDSNFNRCLFTSWTSFVNGNTPVLQMPVKCQGRYLQQDGTDPEDEDRAQYAVCYNTNTLIPEFTGHVLYPFEPQAGGRDEWAIDRTNRWHSFLTIPPLKANLLTGTTHSKTGHLTPNADYADENHRQKTMLPTNIAPQWQGFNDGNWCVMEQFLRRFANIERHELYIFTGTSGQATNRARTPLTLNRRVVIPKYYWKAVCDPVHSQSIFFYARNPTDVTTLNKRVSAYFGQQTETSGVVMCDSINGGSETIESEGALGQTYPNLGTRLRACSPDRLGAIFREFIQRLPRNFQWE</sequence>
<dbReference type="EMBL" id="CALNXI010000009">
    <property type="protein sequence ID" value="CAH3014373.1"/>
    <property type="molecule type" value="Genomic_DNA"/>
</dbReference>
<dbReference type="PANTHER" id="PTHR13966">
    <property type="entry name" value="ENDONUCLEASE RELATED"/>
    <property type="match status" value="1"/>
</dbReference>
<evidence type="ECO:0000256" key="1">
    <source>
        <dbReference type="ARBA" id="ARBA00010052"/>
    </source>
</evidence>
<dbReference type="InterPro" id="IPR040255">
    <property type="entry name" value="Non-specific_endonuclease"/>
</dbReference>
<evidence type="ECO:0008006" key="6">
    <source>
        <dbReference type="Google" id="ProtNLM"/>
    </source>
</evidence>
<dbReference type="Gene3D" id="3.40.570.10">
    <property type="entry name" value="Extracellular Endonuclease, subunit A"/>
    <property type="match status" value="1"/>
</dbReference>
<protein>
    <recommendedName>
        <fullName evidence="6">DNA/RNA non-specific endonuclease</fullName>
    </recommendedName>
</protein>
<feature type="domain" description="DNA/RNA non-specific endonuclease/pyrophosphatase/phosphodiesterase" evidence="3">
    <location>
        <begin position="63"/>
        <end position="264"/>
    </location>
</feature>
<dbReference type="InterPro" id="IPR044925">
    <property type="entry name" value="His-Me_finger_sf"/>
</dbReference>
<evidence type="ECO:0000313" key="4">
    <source>
        <dbReference type="EMBL" id="CAH3014373.1"/>
    </source>
</evidence>
<dbReference type="InterPro" id="IPR020821">
    <property type="entry name" value="ENPP1-3/EXOG-like_nuc-like"/>
</dbReference>
<dbReference type="SUPFAM" id="SSF54060">
    <property type="entry name" value="His-Me finger endonucleases"/>
    <property type="match status" value="1"/>
</dbReference>
<organism evidence="4 5">
    <name type="scientific">Porites evermanni</name>
    <dbReference type="NCBI Taxonomy" id="104178"/>
    <lineage>
        <taxon>Eukaryota</taxon>
        <taxon>Metazoa</taxon>
        <taxon>Cnidaria</taxon>
        <taxon>Anthozoa</taxon>
        <taxon>Hexacorallia</taxon>
        <taxon>Scleractinia</taxon>
        <taxon>Fungiina</taxon>
        <taxon>Poritidae</taxon>
        <taxon>Porites</taxon>
    </lineage>
</organism>
<keyword evidence="5" id="KW-1185">Reference proteome</keyword>
<evidence type="ECO:0000259" key="2">
    <source>
        <dbReference type="SMART" id="SM00477"/>
    </source>
</evidence>
<dbReference type="Proteomes" id="UP001159427">
    <property type="component" value="Unassembled WGS sequence"/>
</dbReference>
<proteinExistence type="inferred from homology"/>
<gene>
    <name evidence="4" type="ORF">PEVE_00043604</name>
</gene>